<protein>
    <submittedName>
        <fullName evidence="3">Uncharacterized protein</fullName>
    </submittedName>
</protein>
<gene>
    <name evidence="3" type="ORF">TsocGM_15200</name>
</gene>
<dbReference type="EMBL" id="RYZH01000029">
    <property type="protein sequence ID" value="RUL86835.1"/>
    <property type="molecule type" value="Genomic_DNA"/>
</dbReference>
<keyword evidence="2" id="KW-0812">Transmembrane</keyword>
<reference evidence="3 4" key="2">
    <citation type="submission" date="2019-01" db="EMBL/GenBank/DDBJ databases">
        <title>Tautonia sociabilis, a novel thermotolerant planctomycete of Isosphaeraceae family, isolated from a 4000 m deep subterranean habitat.</title>
        <authorList>
            <person name="Kovaleva O.L."/>
            <person name="Elcheninov A.G."/>
            <person name="Van Heerden E."/>
            <person name="Toshchakov S.V."/>
            <person name="Novikov A."/>
            <person name="Bonch-Osmolovskaya E.A."/>
            <person name="Kublanov I.V."/>
        </authorList>
    </citation>
    <scope>NUCLEOTIDE SEQUENCE [LARGE SCALE GENOMIC DNA]</scope>
    <source>
        <strain evidence="3 4">GM2012</strain>
    </source>
</reference>
<evidence type="ECO:0000256" key="1">
    <source>
        <dbReference type="SAM" id="Coils"/>
    </source>
</evidence>
<keyword evidence="2" id="KW-1133">Transmembrane helix</keyword>
<dbReference type="OrthoDB" id="291277at2"/>
<feature type="coiled-coil region" evidence="1">
    <location>
        <begin position="60"/>
        <end position="100"/>
    </location>
</feature>
<proteinExistence type="predicted"/>
<dbReference type="Proteomes" id="UP000280296">
    <property type="component" value="Unassembled WGS sequence"/>
</dbReference>
<dbReference type="RefSeq" id="WP_126726318.1">
    <property type="nucleotide sequence ID" value="NZ_RYZH01000029.1"/>
</dbReference>
<dbReference type="AlphaFoldDB" id="A0A432MHP4"/>
<organism evidence="3 4">
    <name type="scientific">Tautonia sociabilis</name>
    <dbReference type="NCBI Taxonomy" id="2080755"/>
    <lineage>
        <taxon>Bacteria</taxon>
        <taxon>Pseudomonadati</taxon>
        <taxon>Planctomycetota</taxon>
        <taxon>Planctomycetia</taxon>
        <taxon>Isosphaerales</taxon>
        <taxon>Isosphaeraceae</taxon>
        <taxon>Tautonia</taxon>
    </lineage>
</organism>
<keyword evidence="4" id="KW-1185">Reference proteome</keyword>
<comment type="caution">
    <text evidence="3">The sequence shown here is derived from an EMBL/GenBank/DDBJ whole genome shotgun (WGS) entry which is preliminary data.</text>
</comment>
<sequence length="264" mass="28446">MDDVRSQIPVKPRPRPARVIGVLNIIFGTVLLAYAVLMLAGTAFNGMVVGPHDDLERVLKDRAARGLDEQLDRLSALEAEAKAEQAKQIYRAERDRLERLGPKLPPQADIMLMSGRMGSMVAWTLVDAASGLVLNLLMVGAGVLLVQRVEWGRRLSVWVAGLKLVRLVVSQGIWLAVVVPALSRVIGQSVGDMMASQGGGPPPGMGNMTQLYAIIYSAWGVFMLVVGSIYPIVSLVVLSRPGVRAACESAEDRAQAIMREVATP</sequence>
<feature type="transmembrane region" description="Helical" evidence="2">
    <location>
        <begin position="121"/>
        <end position="146"/>
    </location>
</feature>
<keyword evidence="2" id="KW-0472">Membrane</keyword>
<evidence type="ECO:0000313" key="3">
    <source>
        <dbReference type="EMBL" id="RUL86835.1"/>
    </source>
</evidence>
<feature type="transmembrane region" description="Helical" evidence="2">
    <location>
        <begin position="211"/>
        <end position="238"/>
    </location>
</feature>
<evidence type="ECO:0000313" key="4">
    <source>
        <dbReference type="Proteomes" id="UP000280296"/>
    </source>
</evidence>
<accession>A0A432MHP4</accession>
<name>A0A432MHP4_9BACT</name>
<reference evidence="3 4" key="1">
    <citation type="submission" date="2018-12" db="EMBL/GenBank/DDBJ databases">
        <authorList>
            <person name="Toschakov S.V."/>
        </authorList>
    </citation>
    <scope>NUCLEOTIDE SEQUENCE [LARGE SCALE GENOMIC DNA]</scope>
    <source>
        <strain evidence="3 4">GM2012</strain>
    </source>
</reference>
<evidence type="ECO:0000256" key="2">
    <source>
        <dbReference type="SAM" id="Phobius"/>
    </source>
</evidence>
<feature type="transmembrane region" description="Helical" evidence="2">
    <location>
        <begin position="21"/>
        <end position="44"/>
    </location>
</feature>
<keyword evidence="1" id="KW-0175">Coiled coil</keyword>
<feature type="transmembrane region" description="Helical" evidence="2">
    <location>
        <begin position="167"/>
        <end position="186"/>
    </location>
</feature>